<protein>
    <submittedName>
        <fullName evidence="3">Uncharacterized protein</fullName>
    </submittedName>
</protein>
<organism evidence="3 4">
    <name type="scientific">Gossypium trilobum</name>
    <dbReference type="NCBI Taxonomy" id="34281"/>
    <lineage>
        <taxon>Eukaryota</taxon>
        <taxon>Viridiplantae</taxon>
        <taxon>Streptophyta</taxon>
        <taxon>Embryophyta</taxon>
        <taxon>Tracheophyta</taxon>
        <taxon>Spermatophyta</taxon>
        <taxon>Magnoliopsida</taxon>
        <taxon>eudicotyledons</taxon>
        <taxon>Gunneridae</taxon>
        <taxon>Pentapetalae</taxon>
        <taxon>rosids</taxon>
        <taxon>malvids</taxon>
        <taxon>Malvales</taxon>
        <taxon>Malvaceae</taxon>
        <taxon>Malvoideae</taxon>
        <taxon>Gossypium</taxon>
    </lineage>
</organism>
<dbReference type="PANTHER" id="PTHR36045:SF2">
    <property type="entry name" value="OS04G0558500 PROTEIN"/>
    <property type="match status" value="1"/>
</dbReference>
<sequence>MIRVLKFQNPNVLPEEKQNKQFQTIAFETRIDGRRAESEPDSEEDLEELESDVKKMAEKILEYRSAIPDQLKTTLASVLSSQAPDFSGIDEAGSSGERNPDSEDRELDTEKRTKEKIQLLKEKISSNISAMPVLVNRMKECISRIEELDSGDSVIHPAFKKRISGSSNEG</sequence>
<keyword evidence="4" id="KW-1185">Reference proteome</keyword>
<evidence type="ECO:0000256" key="2">
    <source>
        <dbReference type="SAM" id="MobiDB-lite"/>
    </source>
</evidence>
<proteinExistence type="predicted"/>
<keyword evidence="1" id="KW-0175">Coiled coil</keyword>
<evidence type="ECO:0000313" key="4">
    <source>
        <dbReference type="Proteomes" id="UP000593568"/>
    </source>
</evidence>
<accession>A0A7J9E8K4</accession>
<dbReference type="PANTHER" id="PTHR36045">
    <property type="entry name" value="OS04G0558500 PROTEIN"/>
    <property type="match status" value="1"/>
</dbReference>
<feature type="coiled-coil region" evidence="1">
    <location>
        <begin position="39"/>
        <end position="66"/>
    </location>
</feature>
<reference evidence="3 4" key="1">
    <citation type="journal article" date="2019" name="Genome Biol. Evol.">
        <title>Insights into the evolution of the New World diploid cottons (Gossypium, subgenus Houzingenia) based on genome sequencing.</title>
        <authorList>
            <person name="Grover C.E."/>
            <person name="Arick M.A. 2nd"/>
            <person name="Thrash A."/>
            <person name="Conover J.L."/>
            <person name="Sanders W.S."/>
            <person name="Peterson D.G."/>
            <person name="Frelichowski J.E."/>
            <person name="Scheffler J.A."/>
            <person name="Scheffler B.E."/>
            <person name="Wendel J.F."/>
        </authorList>
    </citation>
    <scope>NUCLEOTIDE SEQUENCE [LARGE SCALE GENOMIC DNA]</scope>
    <source>
        <strain evidence="3">8</strain>
        <tissue evidence="3">Leaf</tissue>
    </source>
</reference>
<name>A0A7J9E8K4_9ROSI</name>
<comment type="caution">
    <text evidence="3">The sequence shown here is derived from an EMBL/GenBank/DDBJ whole genome shotgun (WGS) entry which is preliminary data.</text>
</comment>
<feature type="region of interest" description="Disordered" evidence="2">
    <location>
        <begin position="82"/>
        <end position="113"/>
    </location>
</feature>
<dbReference type="EMBL" id="JABEZW010000007">
    <property type="protein sequence ID" value="MBA0769320.1"/>
    <property type="molecule type" value="Genomic_DNA"/>
</dbReference>
<dbReference type="AlphaFoldDB" id="A0A7J9E8K4"/>
<evidence type="ECO:0000313" key="3">
    <source>
        <dbReference type="EMBL" id="MBA0769320.1"/>
    </source>
</evidence>
<evidence type="ECO:0000256" key="1">
    <source>
        <dbReference type="SAM" id="Coils"/>
    </source>
</evidence>
<gene>
    <name evidence="3" type="ORF">Gotri_018066</name>
</gene>
<feature type="compositionally biased region" description="Basic and acidic residues" evidence="2">
    <location>
        <begin position="98"/>
        <end position="113"/>
    </location>
</feature>
<dbReference type="Proteomes" id="UP000593568">
    <property type="component" value="Unassembled WGS sequence"/>
</dbReference>